<dbReference type="Proteomes" id="UP000318199">
    <property type="component" value="Unassembled WGS sequence"/>
</dbReference>
<dbReference type="EMBL" id="VOBQ01000023">
    <property type="protein sequence ID" value="TWO67791.1"/>
    <property type="molecule type" value="Genomic_DNA"/>
</dbReference>
<name>A0A562ZHB5_9BURK</name>
<organism evidence="1 2">
    <name type="scientific">Caenimonas sedimenti</name>
    <dbReference type="NCBI Taxonomy" id="2596921"/>
    <lineage>
        <taxon>Bacteria</taxon>
        <taxon>Pseudomonadati</taxon>
        <taxon>Pseudomonadota</taxon>
        <taxon>Betaproteobacteria</taxon>
        <taxon>Burkholderiales</taxon>
        <taxon>Comamonadaceae</taxon>
        <taxon>Caenimonas</taxon>
    </lineage>
</organism>
<evidence type="ECO:0000313" key="1">
    <source>
        <dbReference type="EMBL" id="TWO67791.1"/>
    </source>
</evidence>
<reference evidence="1 2" key="1">
    <citation type="submission" date="2019-07" db="EMBL/GenBank/DDBJ databases">
        <title>Caenimonas sedimenti sp. nov., isolated from activated sludge.</title>
        <authorList>
            <person name="Xu J."/>
        </authorList>
    </citation>
    <scope>NUCLEOTIDE SEQUENCE [LARGE SCALE GENOMIC DNA]</scope>
    <source>
        <strain evidence="1 2">HX-9-20</strain>
    </source>
</reference>
<dbReference type="RefSeq" id="WP_145896343.1">
    <property type="nucleotide sequence ID" value="NZ_VOBQ01000023.1"/>
</dbReference>
<dbReference type="AlphaFoldDB" id="A0A562ZHB5"/>
<keyword evidence="2" id="KW-1185">Reference proteome</keyword>
<dbReference type="OrthoDB" id="8775529at2"/>
<evidence type="ECO:0000313" key="2">
    <source>
        <dbReference type="Proteomes" id="UP000318199"/>
    </source>
</evidence>
<sequence>MKLNQEKITTALKALDWPAVERELDAVSLMEDDVEAALKLVLRSDRMVRRRPGDDGVARDLLLQRLQEYLRSHSFVEGADTVPELQGIFRRIDKGYVAIYASEAALEFTQLTPQQRIDSIFGALEDVATSMKADFDRTLKQAKYISAGMKFEDATGTGYHPPAIFHGLTLAATDALLMEAYSNGYLQGGVMVLLVPGPSTATAIAAANVKLVNAGLWRRWKYVDEHHRYLDAKLEEFNPPELPDWVTQLPPALSLNTVLEFLPDLNLTLMDHVATERFDQRMIQTLQEMLRGTNLLQIIAPEGAPQVPLPPKGTISMQEAHAGTLLGEYLSMPLDTTRAGSMFLHERLRGYAVLQQLAIDLIEKNQTYFPRLSKTDLEAELTRCGMSLKAVAAFIKEATFGKSNRDFYDQPLIQLQDGHY</sequence>
<accession>A0A562ZHB5</accession>
<gene>
    <name evidence="1" type="ORF">FN976_25755</name>
</gene>
<protein>
    <submittedName>
        <fullName evidence="1">Uncharacterized protein</fullName>
    </submittedName>
</protein>
<proteinExistence type="predicted"/>
<comment type="caution">
    <text evidence="1">The sequence shown here is derived from an EMBL/GenBank/DDBJ whole genome shotgun (WGS) entry which is preliminary data.</text>
</comment>